<reference evidence="1" key="1">
    <citation type="journal article" date="2015" name="Nature">
        <title>Complex archaea that bridge the gap between prokaryotes and eukaryotes.</title>
        <authorList>
            <person name="Spang A."/>
            <person name="Saw J.H."/>
            <person name="Jorgensen S.L."/>
            <person name="Zaremba-Niedzwiedzka K."/>
            <person name="Martijn J."/>
            <person name="Lind A.E."/>
            <person name="van Eijk R."/>
            <person name="Schleper C."/>
            <person name="Guy L."/>
            <person name="Ettema T.J."/>
        </authorList>
    </citation>
    <scope>NUCLEOTIDE SEQUENCE</scope>
</reference>
<gene>
    <name evidence="1" type="ORF">LCGC14_0981290</name>
</gene>
<organism evidence="1">
    <name type="scientific">marine sediment metagenome</name>
    <dbReference type="NCBI Taxonomy" id="412755"/>
    <lineage>
        <taxon>unclassified sequences</taxon>
        <taxon>metagenomes</taxon>
        <taxon>ecological metagenomes</taxon>
    </lineage>
</organism>
<accession>A0A0F9QS12</accession>
<comment type="caution">
    <text evidence="1">The sequence shown here is derived from an EMBL/GenBank/DDBJ whole genome shotgun (WGS) entry which is preliminary data.</text>
</comment>
<evidence type="ECO:0000313" key="1">
    <source>
        <dbReference type="EMBL" id="KKN15906.1"/>
    </source>
</evidence>
<dbReference type="AlphaFoldDB" id="A0A0F9QS12"/>
<proteinExistence type="predicted"/>
<protein>
    <submittedName>
        <fullName evidence="1">Uncharacterized protein</fullName>
    </submittedName>
</protein>
<dbReference type="EMBL" id="LAZR01003666">
    <property type="protein sequence ID" value="KKN15906.1"/>
    <property type="molecule type" value="Genomic_DNA"/>
</dbReference>
<sequence>MALISGIYDSGPIAPVAKIKENLSIWTVGAWSHYRIEFIEPMPASSQSVAELVLISGATTIAANGQVAAQLVTFLELNEMEFLHLRWEPLDDVEGVLWEQTSVGRYVTRSLHSRVSLMTAVRDPNLATTTFFILGRDRDANIEVQNPNPVALPQARFMFFGYRYVLSALKQDVIEGIQNGRIPSTWLPAEGRGAGRQ</sequence>
<name>A0A0F9QS12_9ZZZZ</name>